<keyword evidence="2" id="KW-1185">Reference proteome</keyword>
<dbReference type="Proteomes" id="UP001595791">
    <property type="component" value="Unassembled WGS sequence"/>
</dbReference>
<organism evidence="1 2">
    <name type="scientific">Chitinimonas lacunae</name>
    <dbReference type="NCBI Taxonomy" id="1963018"/>
    <lineage>
        <taxon>Bacteria</taxon>
        <taxon>Pseudomonadati</taxon>
        <taxon>Pseudomonadota</taxon>
        <taxon>Betaproteobacteria</taxon>
        <taxon>Neisseriales</taxon>
        <taxon>Chitinibacteraceae</taxon>
        <taxon>Chitinimonas</taxon>
    </lineage>
</organism>
<dbReference type="Gene3D" id="3.20.20.150">
    <property type="entry name" value="Divalent-metal-dependent TIM barrel enzymes"/>
    <property type="match status" value="1"/>
</dbReference>
<protein>
    <submittedName>
        <fullName evidence="1">Methanobactin biosynthesis protein MbnB</fullName>
    </submittedName>
</protein>
<comment type="caution">
    <text evidence="1">The sequence shown here is derived from an EMBL/GenBank/DDBJ whole genome shotgun (WGS) entry which is preliminary data.</text>
</comment>
<dbReference type="Pfam" id="PF05114">
    <property type="entry name" value="MbnB_TglH_ChrH"/>
    <property type="match status" value="1"/>
</dbReference>
<name>A0ABV8MNZ2_9NEIS</name>
<dbReference type="InterPro" id="IPR036237">
    <property type="entry name" value="Xyl_isomerase-like_sf"/>
</dbReference>
<accession>A0ABV8MNZ2</accession>
<dbReference type="EMBL" id="JBHSBU010000001">
    <property type="protein sequence ID" value="MFC4158566.1"/>
    <property type="molecule type" value="Genomic_DNA"/>
</dbReference>
<dbReference type="SUPFAM" id="SSF51658">
    <property type="entry name" value="Xylose isomerase-like"/>
    <property type="match status" value="1"/>
</dbReference>
<dbReference type="InterPro" id="IPR026431">
    <property type="entry name" value="Methbact_MbnB"/>
</dbReference>
<dbReference type="InterPro" id="IPR007801">
    <property type="entry name" value="MbnB/TglH/ChrH"/>
</dbReference>
<dbReference type="RefSeq" id="WP_378161379.1">
    <property type="nucleotide sequence ID" value="NZ_JBHSBU010000001.1"/>
</dbReference>
<gene>
    <name evidence="1" type="primary">mbnB</name>
    <name evidence="1" type="ORF">ACFOW7_04235</name>
</gene>
<proteinExistence type="predicted"/>
<sequence>MQIGFNFTLGETLELVQRLIREGRIDYCELLIDNFLQVPPDELARAFDCPVGFHIMFSKFLECDEATLHDLARRLRPYIALLQPIYLSDHIARFSHRGRQLFHLAEFDYVADYERARQRVALWQELLGQQVFFENYPSLLDDGLAAPGFFERLGQETGAGVLFDISNAVCAQRNCGLPLAAWQNVIASTRHFHVAGYSTAFIDERVAVDSHDRALAADTLAFLAQARGQLDKPGATLTYERDDQIDYESVAEDLARLRQCFAAAEMAA</sequence>
<dbReference type="NCBIfam" id="TIGR04159">
    <property type="entry name" value="methbact_MbnB"/>
    <property type="match status" value="1"/>
</dbReference>
<reference evidence="2" key="1">
    <citation type="journal article" date="2019" name="Int. J. Syst. Evol. Microbiol.">
        <title>The Global Catalogue of Microorganisms (GCM) 10K type strain sequencing project: providing services to taxonomists for standard genome sequencing and annotation.</title>
        <authorList>
            <consortium name="The Broad Institute Genomics Platform"/>
            <consortium name="The Broad Institute Genome Sequencing Center for Infectious Disease"/>
            <person name="Wu L."/>
            <person name="Ma J."/>
        </authorList>
    </citation>
    <scope>NUCLEOTIDE SEQUENCE [LARGE SCALE GENOMIC DNA]</scope>
    <source>
        <strain evidence="2">LMG 29894</strain>
    </source>
</reference>
<evidence type="ECO:0000313" key="2">
    <source>
        <dbReference type="Proteomes" id="UP001595791"/>
    </source>
</evidence>
<evidence type="ECO:0000313" key="1">
    <source>
        <dbReference type="EMBL" id="MFC4158566.1"/>
    </source>
</evidence>